<evidence type="ECO:0000313" key="3">
    <source>
        <dbReference type="Proteomes" id="UP000010074"/>
    </source>
</evidence>
<name>K7ZC93_BDEBC</name>
<dbReference type="EMBL" id="CP002930">
    <property type="protein sequence ID" value="AFY03009.1"/>
    <property type="molecule type" value="Genomic_DNA"/>
</dbReference>
<dbReference type="HOGENOM" id="CLU_332257_0_0_7"/>
<evidence type="ECO:0000313" key="2">
    <source>
        <dbReference type="EMBL" id="AFY03009.1"/>
    </source>
</evidence>
<proteinExistence type="predicted"/>
<feature type="signal peptide" evidence="1">
    <location>
        <begin position="1"/>
        <end position="24"/>
    </location>
</feature>
<organism evidence="2 3">
    <name type="scientific">Bdellovibrio bacteriovorus str. Tiberius</name>
    <dbReference type="NCBI Taxonomy" id="1069642"/>
    <lineage>
        <taxon>Bacteria</taxon>
        <taxon>Pseudomonadati</taxon>
        <taxon>Bdellovibrionota</taxon>
        <taxon>Bdellovibrionia</taxon>
        <taxon>Bdellovibrionales</taxon>
        <taxon>Pseudobdellovibrionaceae</taxon>
        <taxon>Bdellovibrio</taxon>
    </lineage>
</organism>
<dbReference type="AlphaFoldDB" id="K7ZC93"/>
<accession>K7ZC93</accession>
<protein>
    <submittedName>
        <fullName evidence="2">Uncharacterized protein</fullName>
    </submittedName>
</protein>
<dbReference type="OrthoDB" id="5287204at2"/>
<dbReference type="PATRIC" id="fig|1069642.3.peg.3301"/>
<dbReference type="KEGG" id="bbat:Bdt_3334"/>
<evidence type="ECO:0000256" key="1">
    <source>
        <dbReference type="SAM" id="SignalP"/>
    </source>
</evidence>
<gene>
    <name evidence="2" type="ORF">Bdt_3334</name>
</gene>
<dbReference type="RefSeq" id="WP_015092418.1">
    <property type="nucleotide sequence ID" value="NC_019567.1"/>
</dbReference>
<sequence length="861" mass="95665">MLRKSLHILMSSALPLTLALSACAPKVEERVFEKPQTSFGPQSKDTPLNLRVRQFGKDTPSLYWAGTIGSARFFEIAESLHQLGTLTEHPTLKETSLSWIRQYYSTPQSTLTTELADSPFAALATGQTQEQVRGTLTEVLADIEKSRPVIRRHIEALGPGLPQVPIKNLDEILSRAEIFTGMVLAEIPNMGLIPVIESGLTEEFQKKTTPLFAEVRTLLAKLATTKTLSETLLLIDGAVKQFEVELTPDLQTSMLQGRKLAVGLDRMSDAQSALTVIVDVWRMLTPAEREQNFKPVNETLYDFLSKQNEDELICLATEGCNGGIIDGITKKIFILPKIKKFGVETLQKDLNNATRQYVVTSIEAFAADFVKTMPQTFADNIDVGLTDKAAAITRVRDGYQNYVRNLFKVWQKKVLPATDGILPGFESGQVLFEASTSKSLNLKPAAASSLLRADAIGPAMSANVLLLEETPADDPRAFATMLAQVNKLVAIAGYRDADNNLVPALLAPVRHEGTLLDIMNFDASKDPGLSFRVPDVIKLRDAYHADHEMAYEKDFSAAAFASQIRGLSRMMRLTADWKKTAYDEQLGPIKAQDLTQDAQHEDLQQPLFPKDMLFALNLGNAAVLLQDITKKATPVFMLSLNNNLLWADSYGTTNETAVMAGIVDIKKGERIHTVSTRDTTNFLLALSEFLDSTEGVENTKSSILLEKDANGESPLEILNAGRKDMRLLILAISNFISNQLITADKLAVTKMNLNERTLAVTKDYRVEQQALTIRALLKAWQITKIDSYLWSAQEIYYAMNRQMFNAKEEFYINSDGSKLTLPERVNTLLALSELKPHLPQENRTQLEKLMNPWLAALKNLK</sequence>
<dbReference type="PROSITE" id="PS51257">
    <property type="entry name" value="PROKAR_LIPOPROTEIN"/>
    <property type="match status" value="1"/>
</dbReference>
<dbReference type="STRING" id="1069642.Bdt_3334"/>
<keyword evidence="1" id="KW-0732">Signal</keyword>
<dbReference type="Proteomes" id="UP000010074">
    <property type="component" value="Chromosome"/>
</dbReference>
<reference evidence="2 3" key="1">
    <citation type="journal article" date="2012" name="BMC Genomics">
        <title>Genome analysis of a simultaneously predatory and prey-independent, novel Bdellovibrio bacteriovorus from the River Tiber, supports in silico predictions of both ancient and recent lateral gene transfer from diverse bacteria.</title>
        <authorList>
            <person name="Hobley L."/>
            <person name="Lerner T.R."/>
            <person name="Williams L.E."/>
            <person name="Lambert C."/>
            <person name="Till R."/>
            <person name="Milner D.S."/>
            <person name="Basford S.M."/>
            <person name="Capeness M.J."/>
            <person name="Fenton A.K."/>
            <person name="Atterbury R.J."/>
            <person name="Harris M.A."/>
            <person name="Sockett R.E."/>
        </authorList>
    </citation>
    <scope>NUCLEOTIDE SEQUENCE [LARGE SCALE GENOMIC DNA]</scope>
    <source>
        <strain evidence="2 3">Tiberius</strain>
    </source>
</reference>
<feature type="chain" id="PRO_5003914156" evidence="1">
    <location>
        <begin position="25"/>
        <end position="861"/>
    </location>
</feature>